<proteinExistence type="predicted"/>
<dbReference type="EMBL" id="CP042997">
    <property type="protein sequence ID" value="QEH35693.1"/>
    <property type="molecule type" value="Genomic_DNA"/>
</dbReference>
<dbReference type="InterPro" id="IPR011453">
    <property type="entry name" value="DUF1559"/>
</dbReference>
<dbReference type="AlphaFoldDB" id="A0A5B9W568"/>
<protein>
    <submittedName>
        <fullName evidence="3">Putative major pilin subunit</fullName>
    </submittedName>
</protein>
<dbReference type="PROSITE" id="PS00409">
    <property type="entry name" value="PROKAR_NTER_METHYL"/>
    <property type="match status" value="1"/>
</dbReference>
<dbReference type="Proteomes" id="UP000324233">
    <property type="component" value="Chromosome"/>
</dbReference>
<keyword evidence="4" id="KW-1185">Reference proteome</keyword>
<name>A0A5B9W568_9BACT</name>
<keyword evidence="1" id="KW-1133">Transmembrane helix</keyword>
<dbReference type="Pfam" id="PF07596">
    <property type="entry name" value="SBP_bac_10"/>
    <property type="match status" value="1"/>
</dbReference>
<evidence type="ECO:0000259" key="2">
    <source>
        <dbReference type="Pfam" id="PF07596"/>
    </source>
</evidence>
<dbReference type="PANTHER" id="PTHR30093">
    <property type="entry name" value="GENERAL SECRETION PATHWAY PROTEIN G"/>
    <property type="match status" value="1"/>
</dbReference>
<evidence type="ECO:0000313" key="3">
    <source>
        <dbReference type="EMBL" id="QEH35693.1"/>
    </source>
</evidence>
<dbReference type="KEGG" id="agv:OJF2_42500"/>
<dbReference type="InterPro" id="IPR027558">
    <property type="entry name" value="Pre_pil_HX9DG_C"/>
</dbReference>
<evidence type="ECO:0000313" key="4">
    <source>
        <dbReference type="Proteomes" id="UP000324233"/>
    </source>
</evidence>
<feature type="transmembrane region" description="Helical" evidence="1">
    <location>
        <begin position="49"/>
        <end position="70"/>
    </location>
</feature>
<organism evidence="3 4">
    <name type="scientific">Aquisphaera giovannonii</name>
    <dbReference type="NCBI Taxonomy" id="406548"/>
    <lineage>
        <taxon>Bacteria</taxon>
        <taxon>Pseudomonadati</taxon>
        <taxon>Planctomycetota</taxon>
        <taxon>Planctomycetia</taxon>
        <taxon>Isosphaerales</taxon>
        <taxon>Isosphaeraceae</taxon>
        <taxon>Aquisphaera</taxon>
    </lineage>
</organism>
<dbReference type="InterPro" id="IPR012902">
    <property type="entry name" value="N_methyl_site"/>
</dbReference>
<keyword evidence="1" id="KW-0812">Transmembrane</keyword>
<dbReference type="NCBIfam" id="TIGR04294">
    <property type="entry name" value="pre_pil_HX9DG"/>
    <property type="match status" value="1"/>
</dbReference>
<dbReference type="InterPro" id="IPR045584">
    <property type="entry name" value="Pilin-like"/>
</dbReference>
<accession>A0A5B9W568</accession>
<reference evidence="3 4" key="1">
    <citation type="submission" date="2019-08" db="EMBL/GenBank/DDBJ databases">
        <title>Deep-cultivation of Planctomycetes and their phenomic and genomic characterization uncovers novel biology.</title>
        <authorList>
            <person name="Wiegand S."/>
            <person name="Jogler M."/>
            <person name="Boedeker C."/>
            <person name="Pinto D."/>
            <person name="Vollmers J."/>
            <person name="Rivas-Marin E."/>
            <person name="Kohn T."/>
            <person name="Peeters S.H."/>
            <person name="Heuer A."/>
            <person name="Rast P."/>
            <person name="Oberbeckmann S."/>
            <person name="Bunk B."/>
            <person name="Jeske O."/>
            <person name="Meyerdierks A."/>
            <person name="Storesund J.E."/>
            <person name="Kallscheuer N."/>
            <person name="Luecker S."/>
            <person name="Lage O.M."/>
            <person name="Pohl T."/>
            <person name="Merkel B.J."/>
            <person name="Hornburger P."/>
            <person name="Mueller R.-W."/>
            <person name="Bruemmer F."/>
            <person name="Labrenz M."/>
            <person name="Spormann A.M."/>
            <person name="Op den Camp H."/>
            <person name="Overmann J."/>
            <person name="Amann R."/>
            <person name="Jetten M.S.M."/>
            <person name="Mascher T."/>
            <person name="Medema M.H."/>
            <person name="Devos D.P."/>
            <person name="Kaster A.-K."/>
            <person name="Ovreas L."/>
            <person name="Rohde M."/>
            <person name="Galperin M.Y."/>
            <person name="Jogler C."/>
        </authorList>
    </citation>
    <scope>NUCLEOTIDE SEQUENCE [LARGE SCALE GENOMIC DNA]</scope>
    <source>
        <strain evidence="3 4">OJF2</strain>
    </source>
</reference>
<keyword evidence="1" id="KW-0472">Membrane</keyword>
<gene>
    <name evidence="3" type="ORF">OJF2_42500</name>
</gene>
<sequence>MLGILCYARFPGRVGPRGRHPAAKSWRGLAGDHGVEGLINRVRRRGFTLIELLVVIAIIAVLMALLLPAVQSVREAARRIQCVNNLKQIGLAVHNYHEALGSFPPGQLLYMNWQDLSAHIFLLPFMEQQPLYNAFNLADVYPLTGLGPVLPYYEPNTTAARTQVAGLLCPSEVNRLTNPEAHANYCGNSGSTPESPDVITWANGPFVAARPADYRGCRVFRFANVRDGLSTTACFSEKALGIGMMNQYDPMAPSTAILQVGGPGDLGDTAAYYQMCRSADPNTAPLVPNALAAGMYWMFGYLSETRYTHIMTPNLQNCEVGGPWDGERGATTASSRHPGAVNVLMCDGSVVGVKNSIAPATWWALGTMAGGEVISANSY</sequence>
<dbReference type="SUPFAM" id="SSF54523">
    <property type="entry name" value="Pili subunits"/>
    <property type="match status" value="1"/>
</dbReference>
<feature type="domain" description="DUF1559" evidence="2">
    <location>
        <begin position="71"/>
        <end position="359"/>
    </location>
</feature>
<dbReference type="NCBIfam" id="TIGR02532">
    <property type="entry name" value="IV_pilin_GFxxxE"/>
    <property type="match status" value="1"/>
</dbReference>
<dbReference type="Pfam" id="PF07963">
    <property type="entry name" value="N_methyl"/>
    <property type="match status" value="1"/>
</dbReference>
<dbReference type="Gene3D" id="3.30.700.10">
    <property type="entry name" value="Glycoprotein, Type 4 Pilin"/>
    <property type="match status" value="1"/>
</dbReference>
<dbReference type="PANTHER" id="PTHR30093:SF2">
    <property type="entry name" value="TYPE II SECRETION SYSTEM PROTEIN H"/>
    <property type="match status" value="1"/>
</dbReference>
<evidence type="ECO:0000256" key="1">
    <source>
        <dbReference type="SAM" id="Phobius"/>
    </source>
</evidence>